<dbReference type="Pfam" id="PF17517">
    <property type="entry name" value="IgGFc_binding"/>
    <property type="match status" value="1"/>
</dbReference>
<protein>
    <recommendedName>
        <fullName evidence="1">IgGFc-binding protein N-terminal domain-containing protein</fullName>
    </recommendedName>
</protein>
<dbReference type="InterPro" id="IPR028974">
    <property type="entry name" value="TSP_type-3_rpt"/>
</dbReference>
<comment type="caution">
    <text evidence="2">The sequence shown here is derived from an EMBL/GenBank/DDBJ whole genome shotgun (WGS) entry which is preliminary data.</text>
</comment>
<dbReference type="SUPFAM" id="SSF103647">
    <property type="entry name" value="TSP type-3 repeat"/>
    <property type="match status" value="1"/>
</dbReference>
<organism evidence="2 3">
    <name type="scientific">Polaribacter butkevichii</name>
    <dbReference type="NCBI Taxonomy" id="218490"/>
    <lineage>
        <taxon>Bacteria</taxon>
        <taxon>Pseudomonadati</taxon>
        <taxon>Bacteroidota</taxon>
        <taxon>Flavobacteriia</taxon>
        <taxon>Flavobacteriales</taxon>
        <taxon>Flavobacteriaceae</taxon>
    </lineage>
</organism>
<keyword evidence="3" id="KW-1185">Reference proteome</keyword>
<gene>
    <name evidence="2" type="ORF">BTO14_04445</name>
</gene>
<evidence type="ECO:0000313" key="2">
    <source>
        <dbReference type="EMBL" id="PQJ72547.1"/>
    </source>
</evidence>
<accession>A0A2P6CCB0</accession>
<dbReference type="RefSeq" id="WP_105048207.1">
    <property type="nucleotide sequence ID" value="NZ_CP150661.1"/>
</dbReference>
<dbReference type="Pfam" id="PF13585">
    <property type="entry name" value="CHU_C"/>
    <property type="match status" value="1"/>
</dbReference>
<dbReference type="NCBIfam" id="TIGR04131">
    <property type="entry name" value="Bac_Flav_CTERM"/>
    <property type="match status" value="1"/>
</dbReference>
<feature type="domain" description="IgGFc-binding protein N-terminal" evidence="1">
    <location>
        <begin position="138"/>
        <end position="433"/>
    </location>
</feature>
<dbReference type="Proteomes" id="UP000247345">
    <property type="component" value="Unassembled WGS sequence"/>
</dbReference>
<dbReference type="Gene3D" id="4.10.1080.10">
    <property type="entry name" value="TSP type-3 repeat"/>
    <property type="match status" value="1"/>
</dbReference>
<dbReference type="InterPro" id="IPR026341">
    <property type="entry name" value="T9SS_type_B"/>
</dbReference>
<dbReference type="GO" id="GO:0005509">
    <property type="term" value="F:calcium ion binding"/>
    <property type="evidence" value="ECO:0007669"/>
    <property type="project" value="InterPro"/>
</dbReference>
<dbReference type="OrthoDB" id="9765926at2"/>
<name>A0A2P6CCB0_9FLAO</name>
<evidence type="ECO:0000259" key="1">
    <source>
        <dbReference type="Pfam" id="PF17517"/>
    </source>
</evidence>
<evidence type="ECO:0000313" key="3">
    <source>
        <dbReference type="Proteomes" id="UP000247345"/>
    </source>
</evidence>
<dbReference type="InterPro" id="IPR035234">
    <property type="entry name" value="IgGFc-bd_N"/>
</dbReference>
<sequence length="1522" mass="166751">MRKSFLLGLFIFISLITFQSINAQLSKKHYLPPVTSDEAIDNQYIYISTPKSSNVSFTIKPIGKPASEEITGTVSNTSPFSTTSRAVGDQLFQSPQRTATIINDKGYIIEANDVIYVSVRMISSGRGNQASAIVSKGLSALGSEFRMGGFPSTNPASGHLNFVSVMATENNTNVTFDDFTPGITINNYAGSVPFTKTLNEGESFIVSVSFDRGGTPSDLLGTLIKSDDENKPIIVNSGSATGTFDTPTNLRDYGIDQIVDAKKIGNEYIFVKGDGENAWENILIVAHHNNTEVFINGNLTPKTTIAKAGEWYVIEGDEYTTNGNMYVKTSQPVFAYQGVGANDRAANQGLFFVPPLNCESTGFVDNIPNIDKIGSNTFDGGVSIVTKKGATLIIEENSTNTNHTIDGPKDIIGNGNYVTYKVTNLSGNVTVKSLIGDAATELYCSYFNQNGAATSGGFYSGFPSKPEINFNVSIETLGNCLGNDLKLEAANTELFDGGIQWQLYNETTLNWVTKSTDNTYTPLATEPGRYRLVGKVICTGTEFISVEIPISICPDDYDKDGIIDNIDVDIDNDGILNCDESLGNKIIDLSDINNPTVENNLTAVSASLTTENTTFTGNTTGNFISTATAGVTSNAKYKLDFNDNINFKLTQNNTTDHRISNNEYFILRLSQADKNITIIDPDNQILIDSNFDDEFEDSFTQFSSSVIKFKFKTDLVGGTSTFQFVAHQIKNISFEHYNNISSDISTFNGTIGLTCFSRDSDGDGIEDMFDLDTDNDGIPDIYEASSPQITLLKTDANLDGLDDAFNGLITNIDTDNDGVKNYLDYDADNDGIFDATEANHSLDVDFNGTIDTFIDINKNGLADSLENDTTVQTLSLKYTIADTDGDNVFNFLELDADNDGCNDVIEAGFTDYNNDGILFANSFSVDENGKVKNPDDGYTNPNSDYITSAPIELITAFTDVTFCESATDTITIDSTADGFQWELSTDDGTTWNTITDNAVYLGSNTNSLEITNTPSSYNNYQYRVALTRTGNSCGLTTTPITLTVTPKPIVLNNPAALFQCDTNSDLQTTFNLTEAEISISKDTDHSFKYFKTRIDAENGTPEVSDKTSYFVAANGEAWVRTVSKTTGCYTISKIDLTVSYTPNEPFEDTFYECDDFLDTEGNNTTDNSDTDGITFFDLSGVPAKITTDSDKKIEFYETDEDRTKSIKKITETQNLANYRNKNNPYAGSPIPIFYKLISKTNNNCQGIGVFYLEVNKIPEFSVEGESPDAPIIICAKNLPYTLEVQSIFKANYDYKWTDKAGNTVGGNSSTLLISEQGEYTVTAFSRATTTCSRARTIVVLKSNFETLENSFVTVTDDTSGISSNLSILINIPINPLINEEFQYALEDENGMTVRAFQDSNIFNNIEGGVYKIIVENKDGCGSSSLIVSVIQFPKFFTPNGQKNKTWVIKGANNSFYQPNSSINIFNRYGKLIAQTTINGEGWNGTYSGKTLPSDDYWFTVQLIPIDPNKMPILKKGHFSLLR</sequence>
<dbReference type="EMBL" id="MSCK01000001">
    <property type="protein sequence ID" value="PQJ72547.1"/>
    <property type="molecule type" value="Genomic_DNA"/>
</dbReference>
<proteinExistence type="predicted"/>
<reference evidence="2 3" key="1">
    <citation type="submission" date="2016-12" db="EMBL/GenBank/DDBJ databases">
        <title>Trade-off between light-utilization and light-protection in marine flavobacteria.</title>
        <authorList>
            <person name="Kumagai Y."/>
            <person name="Yoshizawa S."/>
            <person name="Kogure K."/>
            <person name="Iwasaki W."/>
        </authorList>
    </citation>
    <scope>NUCLEOTIDE SEQUENCE [LARGE SCALE GENOMIC DNA]</scope>
    <source>
        <strain evidence="2 3">KCTC 12100</strain>
    </source>
</reference>